<evidence type="ECO:0000313" key="2">
    <source>
        <dbReference type="Proteomes" id="UP001230649"/>
    </source>
</evidence>
<keyword evidence="2" id="KW-1185">Reference proteome</keyword>
<dbReference type="EMBL" id="JASBWS010000203">
    <property type="protein sequence ID" value="KAJ9091370.1"/>
    <property type="molecule type" value="Genomic_DNA"/>
</dbReference>
<gene>
    <name evidence="1" type="ORF">QFC20_007656</name>
</gene>
<comment type="caution">
    <text evidence="1">The sequence shown here is derived from an EMBL/GenBank/DDBJ whole genome shotgun (WGS) entry which is preliminary data.</text>
</comment>
<sequence>MSSLNMYSIWLCPKPSQSADLQKTIDHLAQKHQPAPTFPPHVTFFSGIDTSVPLEQVKATLKTGLVRWSNECELAAFEDKAEPTLKLSLDLPISGRDLTVPAEPSLVEPDTTLSADAPKRTAYEALVKGRQILEQVFDKKPSKAKKQEELQGIADGEFAVTGAEEEGKLQVAEEIELTRATIVACVGKTEEWKEVARFDLEGNDVKQ</sequence>
<organism evidence="1 2">
    <name type="scientific">Naganishia adeliensis</name>
    <dbReference type="NCBI Taxonomy" id="92952"/>
    <lineage>
        <taxon>Eukaryota</taxon>
        <taxon>Fungi</taxon>
        <taxon>Dikarya</taxon>
        <taxon>Basidiomycota</taxon>
        <taxon>Agaricomycotina</taxon>
        <taxon>Tremellomycetes</taxon>
        <taxon>Filobasidiales</taxon>
        <taxon>Filobasidiaceae</taxon>
        <taxon>Naganishia</taxon>
    </lineage>
</organism>
<dbReference type="Proteomes" id="UP001230649">
    <property type="component" value="Unassembled WGS sequence"/>
</dbReference>
<evidence type="ECO:0000313" key="1">
    <source>
        <dbReference type="EMBL" id="KAJ9091370.1"/>
    </source>
</evidence>
<accession>A0ACC2UWV6</accession>
<proteinExistence type="predicted"/>
<protein>
    <submittedName>
        <fullName evidence="1">Uncharacterized protein</fullName>
    </submittedName>
</protein>
<name>A0ACC2UWV6_9TREE</name>
<reference evidence="1" key="1">
    <citation type="submission" date="2023-04" db="EMBL/GenBank/DDBJ databases">
        <title>Draft Genome sequencing of Naganishia species isolated from polar environments using Oxford Nanopore Technology.</title>
        <authorList>
            <person name="Leo P."/>
            <person name="Venkateswaran K."/>
        </authorList>
    </citation>
    <scope>NUCLEOTIDE SEQUENCE</scope>
    <source>
        <strain evidence="1">MNA-CCFEE 5262</strain>
    </source>
</reference>